<evidence type="ECO:0000313" key="3">
    <source>
        <dbReference type="Proteomes" id="UP000782241"/>
    </source>
</evidence>
<evidence type="ECO:0000313" key="2">
    <source>
        <dbReference type="EMBL" id="KAG5657904.1"/>
    </source>
</evidence>
<organism evidence="2 3">
    <name type="scientific">Fusarium avenaceum</name>
    <dbReference type="NCBI Taxonomy" id="40199"/>
    <lineage>
        <taxon>Eukaryota</taxon>
        <taxon>Fungi</taxon>
        <taxon>Dikarya</taxon>
        <taxon>Ascomycota</taxon>
        <taxon>Pezizomycotina</taxon>
        <taxon>Sordariomycetes</taxon>
        <taxon>Hypocreomycetidae</taxon>
        <taxon>Hypocreales</taxon>
        <taxon>Nectriaceae</taxon>
        <taxon>Fusarium</taxon>
        <taxon>Fusarium tricinctum species complex</taxon>
    </lineage>
</organism>
<keyword evidence="3" id="KW-1185">Reference proteome</keyword>
<sequence length="652" mass="73117">MAHSSQPSEPSYLLAHFPSASQDRLRAHDNKDHNTTDLILDNAESPGPRNRGPRNGFRWKFMPGRIFADCIATVLPVTLLGFAIAVMLLDGKETKKADHRKWENAITVSASIFPILFASVVGRMVFEAARWKLEKGATLDLLEQLIGSRTVGATVITQFNLGKFNILGLLLLILWAFSPLGSQSVLRMLRTQLETVDRASQVPYFSTDAQSWYATNPKTSFRWTSADHVSRYINTMCSTLFITSVSGKANSMDLWGNVKIPNLEINDGSWHNVSSNPGPDTYSALIGLPVNNIPRGNATLSIESSYVHLECDSLTRDKLESIADFKWSDPVDWDPKPNGTWHGHSRRELKTPWCIALDRFVNPFWTDVINLSIRFNLSNRQEDVSFISSMKGRPLLFENETDIDVTPSRLLFDSSWVYVLQRYVESQVHCSRVDLSSPQDCSVTAQRLSRKRHAPEGITMLSWETTWGYVSSLPSLMKGTVEFPDIVLRYLDNPQRNDMHTTTVEEDKDIFKSVTPKQFGGRLAQVINTYLLVSQAYQSAMQADAPFEQNVTVPIQVSNLVEVYAVNWTWMSLFFASCTILLASGIVSAVFAHLAVGPEILGYASSAVRDSKYMDLPPEFGAKDALKVTKIIGQNKVKYGFTEEMSQDSQPF</sequence>
<keyword evidence="1" id="KW-1133">Transmembrane helix</keyword>
<comment type="caution">
    <text evidence="2">The sequence shown here is derived from an EMBL/GenBank/DDBJ whole genome shotgun (WGS) entry which is preliminary data.</text>
</comment>
<gene>
    <name evidence="2" type="ORF">KAF25_007937</name>
</gene>
<feature type="non-terminal residue" evidence="2">
    <location>
        <position position="1"/>
    </location>
</feature>
<name>A0A9P7GXD9_9HYPO</name>
<keyword evidence="1" id="KW-0812">Transmembrane</keyword>
<feature type="transmembrane region" description="Helical" evidence="1">
    <location>
        <begin position="66"/>
        <end position="88"/>
    </location>
</feature>
<reference evidence="2" key="1">
    <citation type="submission" date="2021-04" db="EMBL/GenBank/DDBJ databases">
        <title>Draft genome of Fusarium avenaceum strain F156N33, isolated from an atmospheric sample in Virginia.</title>
        <authorList>
            <person name="Yang S."/>
            <person name="Vinatzer B.A."/>
            <person name="Coleman J."/>
        </authorList>
    </citation>
    <scope>NUCLEOTIDE SEQUENCE</scope>
    <source>
        <strain evidence="2">F156N33</strain>
    </source>
</reference>
<feature type="transmembrane region" description="Helical" evidence="1">
    <location>
        <begin position="108"/>
        <end position="126"/>
    </location>
</feature>
<protein>
    <submittedName>
        <fullName evidence="2">Uncharacterized protein</fullName>
    </submittedName>
</protein>
<feature type="transmembrane region" description="Helical" evidence="1">
    <location>
        <begin position="164"/>
        <end position="182"/>
    </location>
</feature>
<accession>A0A9P7GXD9</accession>
<dbReference type="Proteomes" id="UP000782241">
    <property type="component" value="Unassembled WGS sequence"/>
</dbReference>
<proteinExistence type="predicted"/>
<evidence type="ECO:0000256" key="1">
    <source>
        <dbReference type="SAM" id="Phobius"/>
    </source>
</evidence>
<dbReference type="AlphaFoldDB" id="A0A9P7GXD9"/>
<dbReference type="EMBL" id="JAGPUO010000016">
    <property type="protein sequence ID" value="KAG5657904.1"/>
    <property type="molecule type" value="Genomic_DNA"/>
</dbReference>
<keyword evidence="1" id="KW-0472">Membrane</keyword>